<dbReference type="InterPro" id="IPR000719">
    <property type="entry name" value="Prot_kinase_dom"/>
</dbReference>
<feature type="region of interest" description="Disordered" evidence="15">
    <location>
        <begin position="1"/>
        <end position="26"/>
    </location>
</feature>
<dbReference type="Gene3D" id="3.30.200.20">
    <property type="entry name" value="Phosphorylase Kinase, domain 1"/>
    <property type="match status" value="1"/>
</dbReference>
<name>A0A6A6QD49_9PEZI</name>
<feature type="domain" description="Protein kinase" evidence="16">
    <location>
        <begin position="65"/>
        <end position="425"/>
    </location>
</feature>
<evidence type="ECO:0000256" key="10">
    <source>
        <dbReference type="ARBA" id="ARBA00022840"/>
    </source>
</evidence>
<dbReference type="Pfam" id="PF00069">
    <property type="entry name" value="Pkinase"/>
    <property type="match status" value="2"/>
</dbReference>
<dbReference type="Proteomes" id="UP000799750">
    <property type="component" value="Unassembled WGS sequence"/>
</dbReference>
<comment type="catalytic activity">
    <reaction evidence="14">
        <text>L-seryl-[protein] + ATP = O-phospho-L-seryl-[protein] + ADP + H(+)</text>
        <dbReference type="Rhea" id="RHEA:17989"/>
        <dbReference type="Rhea" id="RHEA-COMP:9863"/>
        <dbReference type="Rhea" id="RHEA-COMP:11604"/>
        <dbReference type="ChEBI" id="CHEBI:15378"/>
        <dbReference type="ChEBI" id="CHEBI:29999"/>
        <dbReference type="ChEBI" id="CHEBI:30616"/>
        <dbReference type="ChEBI" id="CHEBI:83421"/>
        <dbReference type="ChEBI" id="CHEBI:456216"/>
        <dbReference type="EC" id="2.7.11.1"/>
    </reaction>
</comment>
<evidence type="ECO:0000256" key="6">
    <source>
        <dbReference type="ARBA" id="ARBA00022527"/>
    </source>
</evidence>
<dbReference type="GO" id="GO:0005524">
    <property type="term" value="F:ATP binding"/>
    <property type="evidence" value="ECO:0007669"/>
    <property type="project" value="UniProtKB-KW"/>
</dbReference>
<dbReference type="OrthoDB" id="5979581at2759"/>
<comment type="catalytic activity">
    <reaction evidence="13">
        <text>L-threonyl-[protein] + ATP = O-phospho-L-threonyl-[protein] + ADP + H(+)</text>
        <dbReference type="Rhea" id="RHEA:46608"/>
        <dbReference type="Rhea" id="RHEA-COMP:11060"/>
        <dbReference type="Rhea" id="RHEA-COMP:11605"/>
        <dbReference type="ChEBI" id="CHEBI:15378"/>
        <dbReference type="ChEBI" id="CHEBI:30013"/>
        <dbReference type="ChEBI" id="CHEBI:30616"/>
        <dbReference type="ChEBI" id="CHEBI:61977"/>
        <dbReference type="ChEBI" id="CHEBI:456216"/>
        <dbReference type="EC" id="2.7.11.1"/>
    </reaction>
</comment>
<evidence type="ECO:0000256" key="1">
    <source>
        <dbReference type="ARBA" id="ARBA00003747"/>
    </source>
</evidence>
<dbReference type="InterPro" id="IPR008266">
    <property type="entry name" value="Tyr_kinase_AS"/>
</dbReference>
<dbReference type="SUPFAM" id="SSF56112">
    <property type="entry name" value="Protein kinase-like (PK-like)"/>
    <property type="match status" value="1"/>
</dbReference>
<dbReference type="EMBL" id="MU004199">
    <property type="protein sequence ID" value="KAF2489397.1"/>
    <property type="molecule type" value="Genomic_DNA"/>
</dbReference>
<dbReference type="InterPro" id="IPR011009">
    <property type="entry name" value="Kinase-like_dom_sf"/>
</dbReference>
<evidence type="ECO:0000256" key="3">
    <source>
        <dbReference type="ARBA" id="ARBA00012513"/>
    </source>
</evidence>
<evidence type="ECO:0000256" key="15">
    <source>
        <dbReference type="SAM" id="MobiDB-lite"/>
    </source>
</evidence>
<comment type="function">
    <text evidence="1">Component of the EKC/KEOPS complex that is required for the formation of a threonylcarbamoyl group on adenosine at position 37 (t(6)A37) in tRNAs that read codons beginning with adenine. The complex is probably involved in the transfer of the threonylcarbamoyl moiety of threonylcarbamoyl-AMP (TC-AMP) to the N6 group of A37. BUD32 has ATPase activity in the context of the EKC/KEOPS complex and likely plays a supporting role to the catalytic subunit KAE1. The EKC/KEOPS complex also promotes both telomere uncapping and telomere elongation. The complex is required for efficient recruitment of transcriptional coactivators.</text>
</comment>
<keyword evidence="9 17" id="KW-0418">Kinase</keyword>
<keyword evidence="18" id="KW-1185">Reference proteome</keyword>
<evidence type="ECO:0000256" key="7">
    <source>
        <dbReference type="ARBA" id="ARBA00022679"/>
    </source>
</evidence>
<reference evidence="17" key="1">
    <citation type="journal article" date="2020" name="Stud. Mycol.">
        <title>101 Dothideomycetes genomes: a test case for predicting lifestyles and emergence of pathogens.</title>
        <authorList>
            <person name="Haridas S."/>
            <person name="Albert R."/>
            <person name="Binder M."/>
            <person name="Bloem J."/>
            <person name="Labutti K."/>
            <person name="Salamov A."/>
            <person name="Andreopoulos B."/>
            <person name="Baker S."/>
            <person name="Barry K."/>
            <person name="Bills G."/>
            <person name="Bluhm B."/>
            <person name="Cannon C."/>
            <person name="Castanera R."/>
            <person name="Culley D."/>
            <person name="Daum C."/>
            <person name="Ezra D."/>
            <person name="Gonzalez J."/>
            <person name="Henrissat B."/>
            <person name="Kuo A."/>
            <person name="Liang C."/>
            <person name="Lipzen A."/>
            <person name="Lutzoni F."/>
            <person name="Magnuson J."/>
            <person name="Mondo S."/>
            <person name="Nolan M."/>
            <person name="Ohm R."/>
            <person name="Pangilinan J."/>
            <person name="Park H.-J."/>
            <person name="Ramirez L."/>
            <person name="Alfaro M."/>
            <person name="Sun H."/>
            <person name="Tritt A."/>
            <person name="Yoshinaga Y."/>
            <person name="Zwiers L.-H."/>
            <person name="Turgeon B."/>
            <person name="Goodwin S."/>
            <person name="Spatafora J."/>
            <person name="Crous P."/>
            <person name="Grigoriev I."/>
        </authorList>
    </citation>
    <scope>NUCLEOTIDE SEQUENCE</scope>
    <source>
        <strain evidence="17">CBS 269.34</strain>
    </source>
</reference>
<evidence type="ECO:0000256" key="8">
    <source>
        <dbReference type="ARBA" id="ARBA00022741"/>
    </source>
</evidence>
<evidence type="ECO:0000313" key="18">
    <source>
        <dbReference type="Proteomes" id="UP000799750"/>
    </source>
</evidence>
<evidence type="ECO:0000256" key="5">
    <source>
        <dbReference type="ARBA" id="ARBA00019973"/>
    </source>
</evidence>
<keyword evidence="10" id="KW-0067">ATP-binding</keyword>
<organism evidence="17 18">
    <name type="scientific">Lophium mytilinum</name>
    <dbReference type="NCBI Taxonomy" id="390894"/>
    <lineage>
        <taxon>Eukaryota</taxon>
        <taxon>Fungi</taxon>
        <taxon>Dikarya</taxon>
        <taxon>Ascomycota</taxon>
        <taxon>Pezizomycotina</taxon>
        <taxon>Dothideomycetes</taxon>
        <taxon>Pleosporomycetidae</taxon>
        <taxon>Mytilinidiales</taxon>
        <taxon>Mytilinidiaceae</taxon>
        <taxon>Lophium</taxon>
    </lineage>
</organism>
<keyword evidence="6" id="KW-0723">Serine/threonine-protein kinase</keyword>
<evidence type="ECO:0000259" key="16">
    <source>
        <dbReference type="PROSITE" id="PS50011"/>
    </source>
</evidence>
<dbReference type="EC" id="2.7.11.1" evidence="3"/>
<dbReference type="PROSITE" id="PS00109">
    <property type="entry name" value="PROTEIN_KINASE_TYR"/>
    <property type="match status" value="1"/>
</dbReference>
<protein>
    <recommendedName>
        <fullName evidence="5">EKC/KEOPS complex subunit BUD32</fullName>
        <ecNumber evidence="3">2.7.11.1</ecNumber>
    </recommendedName>
    <alternativeName>
        <fullName evidence="11 12">Atypical Serine/threonine protein kinase BUD32</fullName>
    </alternativeName>
    <alternativeName>
        <fullName evidence="4">EKC/KEOPS complex subunit bud32</fullName>
    </alternativeName>
</protein>
<evidence type="ECO:0000256" key="12">
    <source>
        <dbReference type="ARBA" id="ARBA00033194"/>
    </source>
</evidence>
<evidence type="ECO:0000256" key="4">
    <source>
        <dbReference type="ARBA" id="ARBA00013948"/>
    </source>
</evidence>
<evidence type="ECO:0000256" key="13">
    <source>
        <dbReference type="ARBA" id="ARBA00047899"/>
    </source>
</evidence>
<dbReference type="Gene3D" id="1.10.510.10">
    <property type="entry name" value="Transferase(Phosphotransferase) domain 1"/>
    <property type="match status" value="1"/>
</dbReference>
<keyword evidence="8" id="KW-0547">Nucleotide-binding</keyword>
<dbReference type="PANTHER" id="PTHR47634:SF9">
    <property type="entry name" value="PROTEIN KINASE DOMAIN-CONTAINING PROTEIN-RELATED"/>
    <property type="match status" value="1"/>
</dbReference>
<dbReference type="InterPro" id="IPR051334">
    <property type="entry name" value="SRPK"/>
</dbReference>
<comment type="subunit">
    <text evidence="2">Component of the EKC/KEOPS complex composed of at least BUD32, CGI121, GON7, KAE1 and PCC1; the whole complex dimerizes.</text>
</comment>
<proteinExistence type="predicted"/>
<evidence type="ECO:0000256" key="14">
    <source>
        <dbReference type="ARBA" id="ARBA00048679"/>
    </source>
</evidence>
<evidence type="ECO:0000256" key="11">
    <source>
        <dbReference type="ARBA" id="ARBA00030980"/>
    </source>
</evidence>
<dbReference type="GO" id="GO:0000245">
    <property type="term" value="P:spliceosomal complex assembly"/>
    <property type="evidence" value="ECO:0007669"/>
    <property type="project" value="TreeGrafter"/>
</dbReference>
<dbReference type="SMART" id="SM00220">
    <property type="entry name" value="S_TKc"/>
    <property type="match status" value="1"/>
</dbReference>
<dbReference type="AlphaFoldDB" id="A0A6A6QD49"/>
<gene>
    <name evidence="17" type="ORF">BU16DRAFT_622920</name>
</gene>
<dbReference type="PROSITE" id="PS50011">
    <property type="entry name" value="PROTEIN_KINASE_DOM"/>
    <property type="match status" value="1"/>
</dbReference>
<evidence type="ECO:0000256" key="9">
    <source>
        <dbReference type="ARBA" id="ARBA00022777"/>
    </source>
</evidence>
<sequence length="427" mass="47913">MGTHSSISPSPDDLESLEGADNSVDGPLEGRRYQSCFIDGIEDLEDYCEGGFHPVFLGDELEGRYRVVHKLGAGGLATVWLCRDREMEKYVAVKIIAADQSREDCADLKMTKLEGCDGLGLPQHQFWVDGPNGRHLCLVLPVFGPRVDQAWDLFESPERSLRNIALHATKGLHALHSNGLGHGDFRPANILLQISSLDHLNEEELIHALGKPESFEVYTKSGEEPEPAAPKYVVAPIAWDRNVDRKYFKDQIAVVDFGESFETSNPPKELGTPTAYCAPELLIGSIVSQASDLWALACTLSEIRTTRRLFRDWEGDGEDPKWQMVVLLGKFPEPWWSSWETRKNYFDDNGDPYMTESGHMSVSGARTIEEYVEEGVTHDLNGVITKSHTIPRDEGRVLADLLGQMLKYDPRERISTATVLEHPWFKM</sequence>
<dbReference type="PANTHER" id="PTHR47634">
    <property type="entry name" value="PROTEIN KINASE DOMAIN-CONTAINING PROTEIN-RELATED"/>
    <property type="match status" value="1"/>
</dbReference>
<dbReference type="GO" id="GO:0004674">
    <property type="term" value="F:protein serine/threonine kinase activity"/>
    <property type="evidence" value="ECO:0007669"/>
    <property type="project" value="UniProtKB-KW"/>
</dbReference>
<evidence type="ECO:0000313" key="17">
    <source>
        <dbReference type="EMBL" id="KAF2489397.1"/>
    </source>
</evidence>
<evidence type="ECO:0000256" key="2">
    <source>
        <dbReference type="ARBA" id="ARBA00011534"/>
    </source>
</evidence>
<keyword evidence="7" id="KW-0808">Transferase</keyword>
<accession>A0A6A6QD49</accession>
<dbReference type="GO" id="GO:0050684">
    <property type="term" value="P:regulation of mRNA processing"/>
    <property type="evidence" value="ECO:0007669"/>
    <property type="project" value="TreeGrafter"/>
</dbReference>